<feature type="domain" description="Protein FecR C-terminal" evidence="3">
    <location>
        <begin position="293"/>
        <end position="360"/>
    </location>
</feature>
<evidence type="ECO:0000259" key="3">
    <source>
        <dbReference type="Pfam" id="PF16344"/>
    </source>
</evidence>
<proteinExistence type="predicted"/>
<dbReference type="RefSeq" id="WP_382386077.1">
    <property type="nucleotide sequence ID" value="NZ_JBHLWI010000006.1"/>
</dbReference>
<sequence>MSRSDYSIEDFVLDPEFRLWVLNPNNANRTLWEEFLLEHPHKQADIQKARILVINMSRKVNPWTAEKEEALWQLIEDSVSTVEIAGKESKVISIVPNVRVGMKDRELVRPSIRKKRTFVNFTFLLIFLMAAGLTYLLMTSDAFKPMEEIAQLEWVEHKVPKGQKSVFMLTDGTRITANAETVLRHLKNFEGDRREIYLEGEAYFEVAKDELKPFSVHSGDLVTTALGTAFNIKAIEGKELKVSLLEGKVKVATPEEEEFLLPGKAASYSDGDNGIKVSDFDEEEVLAWTKKIIYLKDTDIKEVFDILEKWYGVDITFVNSPKKEIKVTGKYQDQTLKNLLSGLSYSAGFNYEINAKQIKITFK</sequence>
<dbReference type="InterPro" id="IPR032508">
    <property type="entry name" value="FecR_C"/>
</dbReference>
<dbReference type="EMBL" id="JBHLWI010000006">
    <property type="protein sequence ID" value="MFC0261630.1"/>
    <property type="molecule type" value="Genomic_DNA"/>
</dbReference>
<keyword evidence="1" id="KW-0812">Transmembrane</keyword>
<comment type="caution">
    <text evidence="4">The sequence shown here is derived from an EMBL/GenBank/DDBJ whole genome shotgun (WGS) entry which is preliminary data.</text>
</comment>
<evidence type="ECO:0000313" key="4">
    <source>
        <dbReference type="EMBL" id="MFC0261630.1"/>
    </source>
</evidence>
<reference evidence="4 5" key="1">
    <citation type="submission" date="2024-09" db="EMBL/GenBank/DDBJ databases">
        <authorList>
            <person name="Sun Q."/>
            <person name="Mori K."/>
        </authorList>
    </citation>
    <scope>NUCLEOTIDE SEQUENCE [LARGE SCALE GENOMIC DNA]</scope>
    <source>
        <strain evidence="4 5">CCM 7650</strain>
    </source>
</reference>
<organism evidence="4 5">
    <name type="scientific">Fontibacter flavus</name>
    <dbReference type="NCBI Taxonomy" id="654838"/>
    <lineage>
        <taxon>Bacteria</taxon>
        <taxon>Pseudomonadati</taxon>
        <taxon>Bacteroidota</taxon>
        <taxon>Cytophagia</taxon>
        <taxon>Cytophagales</taxon>
        <taxon>Cyclobacteriaceae</taxon>
        <taxon>Fontibacter</taxon>
    </lineage>
</organism>
<dbReference type="Pfam" id="PF16344">
    <property type="entry name" value="FecR_C"/>
    <property type="match status" value="1"/>
</dbReference>
<evidence type="ECO:0000313" key="5">
    <source>
        <dbReference type="Proteomes" id="UP001589797"/>
    </source>
</evidence>
<feature type="transmembrane region" description="Helical" evidence="1">
    <location>
        <begin position="118"/>
        <end position="138"/>
    </location>
</feature>
<protein>
    <submittedName>
        <fullName evidence="4">FecR family protein</fullName>
    </submittedName>
</protein>
<dbReference type="InterPro" id="IPR006860">
    <property type="entry name" value="FecR"/>
</dbReference>
<dbReference type="PIRSF" id="PIRSF018266">
    <property type="entry name" value="FecR"/>
    <property type="match status" value="1"/>
</dbReference>
<dbReference type="PANTHER" id="PTHR30273:SF2">
    <property type="entry name" value="PROTEIN FECR"/>
    <property type="match status" value="1"/>
</dbReference>
<dbReference type="Gene3D" id="3.55.50.30">
    <property type="match status" value="1"/>
</dbReference>
<gene>
    <name evidence="4" type="ORF">ACFFIP_02980</name>
</gene>
<dbReference type="Gene3D" id="2.60.120.1440">
    <property type="match status" value="1"/>
</dbReference>
<keyword evidence="1" id="KW-1133">Transmembrane helix</keyword>
<keyword evidence="5" id="KW-1185">Reference proteome</keyword>
<evidence type="ECO:0000259" key="2">
    <source>
        <dbReference type="Pfam" id="PF04773"/>
    </source>
</evidence>
<dbReference type="PANTHER" id="PTHR30273">
    <property type="entry name" value="PERIPLASMIC SIGNAL SENSOR AND SIGMA FACTOR ACTIVATOR FECR-RELATED"/>
    <property type="match status" value="1"/>
</dbReference>
<dbReference type="InterPro" id="IPR012373">
    <property type="entry name" value="Ferrdict_sens_TM"/>
</dbReference>
<dbReference type="Proteomes" id="UP001589797">
    <property type="component" value="Unassembled WGS sequence"/>
</dbReference>
<keyword evidence="1" id="KW-0472">Membrane</keyword>
<evidence type="ECO:0000256" key="1">
    <source>
        <dbReference type="SAM" id="Phobius"/>
    </source>
</evidence>
<name>A0ABV6FQN9_9BACT</name>
<dbReference type="Pfam" id="PF04773">
    <property type="entry name" value="FecR"/>
    <property type="match status" value="1"/>
</dbReference>
<feature type="domain" description="FecR protein" evidence="2">
    <location>
        <begin position="159"/>
        <end position="250"/>
    </location>
</feature>
<accession>A0ABV6FQN9</accession>